<name>A0A166LFE9_9AGAM</name>
<protein>
    <submittedName>
        <fullName evidence="1">Uncharacterized protein</fullName>
    </submittedName>
</protein>
<dbReference type="EMBL" id="KV417536">
    <property type="protein sequence ID" value="KZP22897.1"/>
    <property type="molecule type" value="Genomic_DNA"/>
</dbReference>
<keyword evidence="2" id="KW-1185">Reference proteome</keyword>
<accession>A0A166LFE9</accession>
<dbReference type="AlphaFoldDB" id="A0A166LFE9"/>
<dbReference type="Proteomes" id="UP000076532">
    <property type="component" value="Unassembled WGS sequence"/>
</dbReference>
<sequence length="188" mass="20410">MNLRNAQNLATGVAGVERAHALVITPHRTRILCIKLAAAEPSSRSINGIPRFTGDLPASSRRTLNVQCAPDVEQARTIMIAPPCACTLCITLVAAEPLLPLYRQHNPLTWRPPRVSPSHIECHLTSPLHSKPRHTCTLFAALTAAVKPLLQLYWQHIPLPWGPSASPHHTLNVSLQCAAVAPALSPRP</sequence>
<proteinExistence type="predicted"/>
<evidence type="ECO:0000313" key="1">
    <source>
        <dbReference type="EMBL" id="KZP22897.1"/>
    </source>
</evidence>
<organism evidence="1 2">
    <name type="scientific">Athelia psychrophila</name>
    <dbReference type="NCBI Taxonomy" id="1759441"/>
    <lineage>
        <taxon>Eukaryota</taxon>
        <taxon>Fungi</taxon>
        <taxon>Dikarya</taxon>
        <taxon>Basidiomycota</taxon>
        <taxon>Agaricomycotina</taxon>
        <taxon>Agaricomycetes</taxon>
        <taxon>Agaricomycetidae</taxon>
        <taxon>Atheliales</taxon>
        <taxon>Atheliaceae</taxon>
        <taxon>Athelia</taxon>
    </lineage>
</organism>
<evidence type="ECO:0000313" key="2">
    <source>
        <dbReference type="Proteomes" id="UP000076532"/>
    </source>
</evidence>
<reference evidence="1 2" key="1">
    <citation type="journal article" date="2016" name="Mol. Biol. Evol.">
        <title>Comparative Genomics of Early-Diverging Mushroom-Forming Fungi Provides Insights into the Origins of Lignocellulose Decay Capabilities.</title>
        <authorList>
            <person name="Nagy L.G."/>
            <person name="Riley R."/>
            <person name="Tritt A."/>
            <person name="Adam C."/>
            <person name="Daum C."/>
            <person name="Floudas D."/>
            <person name="Sun H."/>
            <person name="Yadav J.S."/>
            <person name="Pangilinan J."/>
            <person name="Larsson K.H."/>
            <person name="Matsuura K."/>
            <person name="Barry K."/>
            <person name="Labutti K."/>
            <person name="Kuo R."/>
            <person name="Ohm R.A."/>
            <person name="Bhattacharya S.S."/>
            <person name="Shirouzu T."/>
            <person name="Yoshinaga Y."/>
            <person name="Martin F.M."/>
            <person name="Grigoriev I.V."/>
            <person name="Hibbett D.S."/>
        </authorList>
    </citation>
    <scope>NUCLEOTIDE SEQUENCE [LARGE SCALE GENOMIC DNA]</scope>
    <source>
        <strain evidence="1 2">CBS 109695</strain>
    </source>
</reference>
<gene>
    <name evidence="1" type="ORF">FIBSPDRAFT_952471</name>
</gene>